<dbReference type="Proteomes" id="UP000184356">
    <property type="component" value="Unassembled WGS sequence"/>
</dbReference>
<dbReference type="GO" id="GO:0016712">
    <property type="term" value="F:oxidoreductase activity, acting on paired donors, with incorporation or reduction of molecular oxygen, reduced flavin or flavoprotein as one donor, and incorporation of one atom of oxygen"/>
    <property type="evidence" value="ECO:0007669"/>
    <property type="project" value="TreeGrafter"/>
</dbReference>
<dbReference type="InterPro" id="IPR001128">
    <property type="entry name" value="Cyt_P450"/>
</dbReference>
<evidence type="ECO:0000256" key="4">
    <source>
        <dbReference type="ARBA" id="ARBA00022723"/>
    </source>
</evidence>
<name>A0A1L9TPS8_9EURO</name>
<feature type="binding site" description="axial binding residue" evidence="7">
    <location>
        <position position="378"/>
    </location>
    <ligand>
        <name>heme</name>
        <dbReference type="ChEBI" id="CHEBI:30413"/>
    </ligand>
    <ligandPart>
        <name>Fe</name>
        <dbReference type="ChEBI" id="CHEBI:18248"/>
    </ligandPart>
</feature>
<dbReference type="InterPro" id="IPR036396">
    <property type="entry name" value="Cyt_P450_sf"/>
</dbReference>
<dbReference type="VEuPathDB" id="FungiDB:ASPSYDRAFT_87978"/>
<dbReference type="PANTHER" id="PTHR24300:SF414">
    <property type="entry name" value="CYTOCHROME P450 FAMILY"/>
    <property type="match status" value="1"/>
</dbReference>
<comment type="similarity">
    <text evidence="2">Belongs to the cytochrome P450 family.</text>
</comment>
<protein>
    <recommendedName>
        <fullName evidence="10">Cytochrome P450</fullName>
    </recommendedName>
</protein>
<proteinExistence type="inferred from homology"/>
<dbReference type="STRING" id="1036612.A0A1L9TPS8"/>
<dbReference type="InterPro" id="IPR050182">
    <property type="entry name" value="Cytochrome_P450_fam2"/>
</dbReference>
<organism evidence="8 9">
    <name type="scientific">Aspergillus sydowii CBS 593.65</name>
    <dbReference type="NCBI Taxonomy" id="1036612"/>
    <lineage>
        <taxon>Eukaryota</taxon>
        <taxon>Fungi</taxon>
        <taxon>Dikarya</taxon>
        <taxon>Ascomycota</taxon>
        <taxon>Pezizomycotina</taxon>
        <taxon>Eurotiomycetes</taxon>
        <taxon>Eurotiomycetidae</taxon>
        <taxon>Eurotiales</taxon>
        <taxon>Aspergillaceae</taxon>
        <taxon>Aspergillus</taxon>
        <taxon>Aspergillus subgen. Nidulantes</taxon>
    </lineage>
</organism>
<evidence type="ECO:0000313" key="8">
    <source>
        <dbReference type="EMBL" id="OJJ61434.1"/>
    </source>
</evidence>
<dbReference type="OrthoDB" id="1844152at2759"/>
<sequence length="433" mass="48830">MTVLAPVLGYIILGYAMIYIPEDEILRSPVESITRALKEHGPIIEIEHNKNRKYLVSQEYTRRVLTDETSFSFEHGIGKPIFQRGAAEIQKEVANGQPIDILPCVQATTSEAIIEIFLGQEHVSTENIATVTNVAESIAELVGLFQNHSFMARNFPNLWHAFTWIDVVLVRLPFSFGPSLGWTLWKGISKQKEDIDFKTNHDESLLSYLRSRYRSADGHLSFTSRLWVMTLILTIFFASVHQTVTITVWVTLFAALHPDAQTCIREELTTILPGDKEVLDLGALKRAEFTDSFIREVLRMKGDTVNVVRSTVRDVELGGYIIPKGYLVFPVTYLSYRSPEFIQDNPDEFHPGRWVGAKRTAGMTGTGNLAFGMGRWACPGRFLAVAELKMWLLALCQVSSFELEHGKYEVVDPMNITSVPPRGRIMARQCSSV</sequence>
<comment type="cofactor">
    <cofactor evidence="1 7">
        <name>heme</name>
        <dbReference type="ChEBI" id="CHEBI:30413"/>
    </cofactor>
</comment>
<dbReference type="GO" id="GO:0020037">
    <property type="term" value="F:heme binding"/>
    <property type="evidence" value="ECO:0007669"/>
    <property type="project" value="InterPro"/>
</dbReference>
<keyword evidence="9" id="KW-1185">Reference proteome</keyword>
<dbReference type="AlphaFoldDB" id="A0A1L9TPS8"/>
<dbReference type="Pfam" id="PF00067">
    <property type="entry name" value="p450"/>
    <property type="match status" value="1"/>
</dbReference>
<evidence type="ECO:0000256" key="6">
    <source>
        <dbReference type="ARBA" id="ARBA00023004"/>
    </source>
</evidence>
<dbReference type="GO" id="GO:0006082">
    <property type="term" value="P:organic acid metabolic process"/>
    <property type="evidence" value="ECO:0007669"/>
    <property type="project" value="TreeGrafter"/>
</dbReference>
<evidence type="ECO:0000256" key="1">
    <source>
        <dbReference type="ARBA" id="ARBA00001971"/>
    </source>
</evidence>
<accession>A0A1L9TPS8</accession>
<dbReference type="EMBL" id="KV878584">
    <property type="protein sequence ID" value="OJJ61434.1"/>
    <property type="molecule type" value="Genomic_DNA"/>
</dbReference>
<evidence type="ECO:0000256" key="2">
    <source>
        <dbReference type="ARBA" id="ARBA00010617"/>
    </source>
</evidence>
<evidence type="ECO:0000313" key="9">
    <source>
        <dbReference type="Proteomes" id="UP000184356"/>
    </source>
</evidence>
<evidence type="ECO:0000256" key="3">
    <source>
        <dbReference type="ARBA" id="ARBA00022617"/>
    </source>
</evidence>
<dbReference type="GeneID" id="63768002"/>
<dbReference type="GO" id="GO:0005506">
    <property type="term" value="F:iron ion binding"/>
    <property type="evidence" value="ECO:0007669"/>
    <property type="project" value="InterPro"/>
</dbReference>
<gene>
    <name evidence="8" type="ORF">ASPSYDRAFT_87978</name>
</gene>
<dbReference type="GO" id="GO:0005737">
    <property type="term" value="C:cytoplasm"/>
    <property type="evidence" value="ECO:0007669"/>
    <property type="project" value="TreeGrafter"/>
</dbReference>
<reference evidence="9" key="1">
    <citation type="journal article" date="2017" name="Genome Biol.">
        <title>Comparative genomics reveals high biological diversity and specific adaptations in the industrially and medically important fungal genus Aspergillus.</title>
        <authorList>
            <person name="de Vries R.P."/>
            <person name="Riley R."/>
            <person name="Wiebenga A."/>
            <person name="Aguilar-Osorio G."/>
            <person name="Amillis S."/>
            <person name="Uchima C.A."/>
            <person name="Anderluh G."/>
            <person name="Asadollahi M."/>
            <person name="Askin M."/>
            <person name="Barry K."/>
            <person name="Battaglia E."/>
            <person name="Bayram O."/>
            <person name="Benocci T."/>
            <person name="Braus-Stromeyer S.A."/>
            <person name="Caldana C."/>
            <person name="Canovas D."/>
            <person name="Cerqueira G.C."/>
            <person name="Chen F."/>
            <person name="Chen W."/>
            <person name="Choi C."/>
            <person name="Clum A."/>
            <person name="Dos Santos R.A."/>
            <person name="Damasio A.R."/>
            <person name="Diallinas G."/>
            <person name="Emri T."/>
            <person name="Fekete E."/>
            <person name="Flipphi M."/>
            <person name="Freyberg S."/>
            <person name="Gallo A."/>
            <person name="Gournas C."/>
            <person name="Habgood R."/>
            <person name="Hainaut M."/>
            <person name="Harispe M.L."/>
            <person name="Henrissat B."/>
            <person name="Hilden K.S."/>
            <person name="Hope R."/>
            <person name="Hossain A."/>
            <person name="Karabika E."/>
            <person name="Karaffa L."/>
            <person name="Karanyi Z."/>
            <person name="Krasevec N."/>
            <person name="Kuo A."/>
            <person name="Kusch H."/>
            <person name="LaButti K."/>
            <person name="Lagendijk E.L."/>
            <person name="Lapidus A."/>
            <person name="Levasseur A."/>
            <person name="Lindquist E."/>
            <person name="Lipzen A."/>
            <person name="Logrieco A.F."/>
            <person name="MacCabe A."/>
            <person name="Maekelae M.R."/>
            <person name="Malavazi I."/>
            <person name="Melin P."/>
            <person name="Meyer V."/>
            <person name="Mielnichuk N."/>
            <person name="Miskei M."/>
            <person name="Molnar A.P."/>
            <person name="Mule G."/>
            <person name="Ngan C.Y."/>
            <person name="Orejas M."/>
            <person name="Orosz E."/>
            <person name="Ouedraogo J.P."/>
            <person name="Overkamp K.M."/>
            <person name="Park H.-S."/>
            <person name="Perrone G."/>
            <person name="Piumi F."/>
            <person name="Punt P.J."/>
            <person name="Ram A.F."/>
            <person name="Ramon A."/>
            <person name="Rauscher S."/>
            <person name="Record E."/>
            <person name="Riano-Pachon D.M."/>
            <person name="Robert V."/>
            <person name="Roehrig J."/>
            <person name="Ruller R."/>
            <person name="Salamov A."/>
            <person name="Salih N.S."/>
            <person name="Samson R.A."/>
            <person name="Sandor E."/>
            <person name="Sanguinetti M."/>
            <person name="Schuetze T."/>
            <person name="Sepcic K."/>
            <person name="Shelest E."/>
            <person name="Sherlock G."/>
            <person name="Sophianopoulou V."/>
            <person name="Squina F.M."/>
            <person name="Sun H."/>
            <person name="Susca A."/>
            <person name="Todd R.B."/>
            <person name="Tsang A."/>
            <person name="Unkles S.E."/>
            <person name="van de Wiele N."/>
            <person name="van Rossen-Uffink D."/>
            <person name="Oliveira J.V."/>
            <person name="Vesth T.C."/>
            <person name="Visser J."/>
            <person name="Yu J.-H."/>
            <person name="Zhou M."/>
            <person name="Andersen M.R."/>
            <person name="Archer D.B."/>
            <person name="Baker S.E."/>
            <person name="Benoit I."/>
            <person name="Brakhage A.A."/>
            <person name="Braus G.H."/>
            <person name="Fischer R."/>
            <person name="Frisvad J.C."/>
            <person name="Goldman G.H."/>
            <person name="Houbraken J."/>
            <person name="Oakley B."/>
            <person name="Pocsi I."/>
            <person name="Scazzocchio C."/>
            <person name="Seiboth B."/>
            <person name="vanKuyk P.A."/>
            <person name="Wortman J."/>
            <person name="Dyer P.S."/>
            <person name="Grigoriev I.V."/>
        </authorList>
    </citation>
    <scope>NUCLEOTIDE SEQUENCE [LARGE SCALE GENOMIC DNA]</scope>
    <source>
        <strain evidence="9">CBS 593.65</strain>
    </source>
</reference>
<dbReference type="Gene3D" id="1.10.630.10">
    <property type="entry name" value="Cytochrome P450"/>
    <property type="match status" value="1"/>
</dbReference>
<evidence type="ECO:0000256" key="5">
    <source>
        <dbReference type="ARBA" id="ARBA00023002"/>
    </source>
</evidence>
<dbReference type="InterPro" id="IPR002403">
    <property type="entry name" value="Cyt_P450_E_grp-IV"/>
</dbReference>
<evidence type="ECO:0000256" key="7">
    <source>
        <dbReference type="PIRSR" id="PIRSR602403-1"/>
    </source>
</evidence>
<keyword evidence="4 7" id="KW-0479">Metal-binding</keyword>
<evidence type="ECO:0008006" key="10">
    <source>
        <dbReference type="Google" id="ProtNLM"/>
    </source>
</evidence>
<dbReference type="PRINTS" id="PR00465">
    <property type="entry name" value="EP450IV"/>
</dbReference>
<dbReference type="GO" id="GO:0006805">
    <property type="term" value="P:xenobiotic metabolic process"/>
    <property type="evidence" value="ECO:0007669"/>
    <property type="project" value="TreeGrafter"/>
</dbReference>
<dbReference type="PANTHER" id="PTHR24300">
    <property type="entry name" value="CYTOCHROME P450 508A4-RELATED"/>
    <property type="match status" value="1"/>
</dbReference>
<dbReference type="SUPFAM" id="SSF48264">
    <property type="entry name" value="Cytochrome P450"/>
    <property type="match status" value="1"/>
</dbReference>
<dbReference type="RefSeq" id="XP_040705240.1">
    <property type="nucleotide sequence ID" value="XM_040851929.1"/>
</dbReference>
<keyword evidence="6 7" id="KW-0408">Iron</keyword>
<keyword evidence="5" id="KW-0560">Oxidoreductase</keyword>
<keyword evidence="3 7" id="KW-0349">Heme</keyword>